<evidence type="ECO:0000256" key="1">
    <source>
        <dbReference type="ARBA" id="ARBA00022737"/>
    </source>
</evidence>
<accession>A0A8H6RJL9</accession>
<feature type="repeat" description="ANK" evidence="3">
    <location>
        <begin position="375"/>
        <end position="407"/>
    </location>
</feature>
<dbReference type="PROSITE" id="PS50297">
    <property type="entry name" value="ANK_REP_REGION"/>
    <property type="match status" value="5"/>
</dbReference>
<dbReference type="Pfam" id="PF12796">
    <property type="entry name" value="Ank_2"/>
    <property type="match status" value="3"/>
</dbReference>
<dbReference type="Gene3D" id="1.25.40.20">
    <property type="entry name" value="Ankyrin repeat-containing domain"/>
    <property type="match status" value="4"/>
</dbReference>
<feature type="repeat" description="ANK" evidence="3">
    <location>
        <begin position="441"/>
        <end position="464"/>
    </location>
</feature>
<dbReference type="PANTHER" id="PTHR24171">
    <property type="entry name" value="ANKYRIN REPEAT DOMAIN-CONTAINING PROTEIN 39-RELATED"/>
    <property type="match status" value="1"/>
</dbReference>
<dbReference type="Proteomes" id="UP000660729">
    <property type="component" value="Unassembled WGS sequence"/>
</dbReference>
<name>A0A8H6RJL9_9PEZI</name>
<keyword evidence="5" id="KW-1185">Reference proteome</keyword>
<feature type="repeat" description="ANK" evidence="3">
    <location>
        <begin position="245"/>
        <end position="277"/>
    </location>
</feature>
<evidence type="ECO:0000313" key="4">
    <source>
        <dbReference type="EMBL" id="KAF7192068.1"/>
    </source>
</evidence>
<feature type="repeat" description="ANK" evidence="3">
    <location>
        <begin position="52"/>
        <end position="84"/>
    </location>
</feature>
<keyword evidence="2 3" id="KW-0040">ANK repeat</keyword>
<evidence type="ECO:0000256" key="2">
    <source>
        <dbReference type="ARBA" id="ARBA00023043"/>
    </source>
</evidence>
<dbReference type="SUPFAM" id="SSF48403">
    <property type="entry name" value="Ankyrin repeat"/>
    <property type="match status" value="2"/>
</dbReference>
<organism evidence="4 5">
    <name type="scientific">Pseudocercospora fuligena</name>
    <dbReference type="NCBI Taxonomy" id="685502"/>
    <lineage>
        <taxon>Eukaryota</taxon>
        <taxon>Fungi</taxon>
        <taxon>Dikarya</taxon>
        <taxon>Ascomycota</taxon>
        <taxon>Pezizomycotina</taxon>
        <taxon>Dothideomycetes</taxon>
        <taxon>Dothideomycetidae</taxon>
        <taxon>Mycosphaerellales</taxon>
        <taxon>Mycosphaerellaceae</taxon>
        <taxon>Pseudocercospora</taxon>
    </lineage>
</organism>
<dbReference type="EMBL" id="JABCIY010000151">
    <property type="protein sequence ID" value="KAF7192068.1"/>
    <property type="molecule type" value="Genomic_DNA"/>
</dbReference>
<sequence>MPKRAAFNTFQRSDTFSPKWSQKLLQATKEGQRPRVSACLSHHADPDVAEEDGTAALHYAVLRNSKGLVEDLLKGGADVNAVSVRLGTPLLVAILQNNLKIVRLLAGSEVMRPLDKLGTALHAIAFVANEKMLEALGSDILSSDCRLGATIDVQAYASIARRPLRPGAEPDQAVLENITPVMLAARMGNLQTLERLLELSIPPRSRSVVSAKSFRNSNGHLHQLRRTPSAVIVDGPAALRDTDSTGRTALMHAAEAGHKSSVQYLVNPGSNLNTATISGDTALSLALKGQTEKHCEVATLLIESGACCEWRDSHGDTLLHLAASNDHRHALAALIEKYPPTTSSKATKPDSLSRVIGRQCNSAVDIGDLDSTNADGQTALALAVRYDHDECVASLIEAGACVDLAQEETWPPVVQAAANGNPLILEKLLDKHADVLAQTAGGETALHKAAERGHESIADQLIRHAGREKHKLLHHTNNAKQTALHIAALHRQIALVDLLRQVGASPDLKDRNGNTLWDIANTQGDDGVRAVLRKHKARESRERFNKLVVFPKEVVRIEVVVVRRPVWSFRFF</sequence>
<dbReference type="OrthoDB" id="3649644at2759"/>
<comment type="caution">
    <text evidence="4">The sequence shown here is derived from an EMBL/GenBank/DDBJ whole genome shotgun (WGS) entry which is preliminary data.</text>
</comment>
<dbReference type="PROSITE" id="PS50088">
    <property type="entry name" value="ANK_REPEAT"/>
    <property type="match status" value="5"/>
</dbReference>
<dbReference type="InterPro" id="IPR002110">
    <property type="entry name" value="Ankyrin_rpt"/>
</dbReference>
<dbReference type="AlphaFoldDB" id="A0A8H6RJL9"/>
<dbReference type="SMART" id="SM00248">
    <property type="entry name" value="ANK"/>
    <property type="match status" value="10"/>
</dbReference>
<feature type="repeat" description="ANK" evidence="3">
    <location>
        <begin position="479"/>
        <end position="511"/>
    </location>
</feature>
<proteinExistence type="predicted"/>
<dbReference type="InterPro" id="IPR036770">
    <property type="entry name" value="Ankyrin_rpt-contain_sf"/>
</dbReference>
<dbReference type="Pfam" id="PF00023">
    <property type="entry name" value="Ank"/>
    <property type="match status" value="1"/>
</dbReference>
<evidence type="ECO:0000256" key="3">
    <source>
        <dbReference type="PROSITE-ProRule" id="PRU00023"/>
    </source>
</evidence>
<evidence type="ECO:0000313" key="5">
    <source>
        <dbReference type="Proteomes" id="UP000660729"/>
    </source>
</evidence>
<keyword evidence="1" id="KW-0677">Repeat</keyword>
<reference evidence="4" key="1">
    <citation type="submission" date="2020-04" db="EMBL/GenBank/DDBJ databases">
        <title>Draft genome resource of the tomato pathogen Pseudocercospora fuligena.</title>
        <authorList>
            <person name="Zaccaron A."/>
        </authorList>
    </citation>
    <scope>NUCLEOTIDE SEQUENCE</scope>
    <source>
        <strain evidence="4">PF001</strain>
    </source>
</reference>
<gene>
    <name evidence="4" type="ORF">HII31_06713</name>
</gene>
<protein>
    <submittedName>
        <fullName evidence="4">Ankyrin repeat domain-containing protein 50</fullName>
    </submittedName>
</protein>